<sequence>MGLTSKKVLVLAVALALLLFVATVWLWPRLARRNWRAVSGRVGILLATQTVIFACVGLATNQAFGFYASWADLFGQETDQGVVVDHSTNGATGGPLQVVATQAMKVTGGSRPQMSGQIQKVDIVGRTTHIATSAFIYLPPEYFQPQYRTRTFPATVVLTGYPGIAQSLVSKLNYPRTALNLAKDGRMQPMILVMLRPTVAPPRDTECVDIPGGPQTESFFARDLPEAVLAHYRVGKKPGSWGIAGDSTGGYCAVKLAMHHPGVYAAGAGLSPYYKAALDPTTGDLFHGNRNLKNRADLMWSIKHLPAPDTSLLVTSSRHGENDYKATLKFIDAVRATNKTRIASIVLDSGGHNFNTWKREIPAMLQWLSGRLSDR</sequence>
<proteinExistence type="predicted"/>
<dbReference type="InterPro" id="IPR029058">
    <property type="entry name" value="AB_hydrolase_fold"/>
</dbReference>
<dbReference type="InterPro" id="IPR050583">
    <property type="entry name" value="Mycobacterial_A85_antigen"/>
</dbReference>
<evidence type="ECO:0000313" key="1">
    <source>
        <dbReference type="EMBL" id="GHF07199.1"/>
    </source>
</evidence>
<dbReference type="Gene3D" id="3.40.50.1820">
    <property type="entry name" value="alpha/beta hydrolase"/>
    <property type="match status" value="1"/>
</dbReference>
<dbReference type="EMBL" id="BNBC01000051">
    <property type="protein sequence ID" value="GHF07199.1"/>
    <property type="molecule type" value="Genomic_DNA"/>
</dbReference>
<evidence type="ECO:0000313" key="2">
    <source>
        <dbReference type="Proteomes" id="UP000641386"/>
    </source>
</evidence>
<accession>A0A919AHS8</accession>
<dbReference type="PANTHER" id="PTHR48098:SF1">
    <property type="entry name" value="DIACYLGLYCEROL ACYLTRANSFERASE_MYCOLYLTRANSFERASE AG85A"/>
    <property type="match status" value="1"/>
</dbReference>
<dbReference type="RefSeq" id="WP_189907210.1">
    <property type="nucleotide sequence ID" value="NZ_BNBC01000051.1"/>
</dbReference>
<dbReference type="InterPro" id="IPR000801">
    <property type="entry name" value="Esterase-like"/>
</dbReference>
<protein>
    <submittedName>
        <fullName evidence="1">Esterase</fullName>
    </submittedName>
</protein>
<gene>
    <name evidence="1" type="ORF">GCM10014715_73950</name>
</gene>
<keyword evidence="2" id="KW-1185">Reference proteome</keyword>
<comment type="caution">
    <text evidence="1">The sequence shown here is derived from an EMBL/GenBank/DDBJ whole genome shotgun (WGS) entry which is preliminary data.</text>
</comment>
<reference evidence="1" key="2">
    <citation type="submission" date="2020-09" db="EMBL/GenBank/DDBJ databases">
        <authorList>
            <person name="Sun Q."/>
            <person name="Ohkuma M."/>
        </authorList>
    </citation>
    <scope>NUCLEOTIDE SEQUENCE</scope>
    <source>
        <strain evidence="1">JCM 3302</strain>
    </source>
</reference>
<organism evidence="1 2">
    <name type="scientific">Streptomyces spiralis</name>
    <dbReference type="NCBI Taxonomy" id="66376"/>
    <lineage>
        <taxon>Bacteria</taxon>
        <taxon>Bacillati</taxon>
        <taxon>Actinomycetota</taxon>
        <taxon>Actinomycetes</taxon>
        <taxon>Kitasatosporales</taxon>
        <taxon>Streptomycetaceae</taxon>
        <taxon>Streptomyces</taxon>
    </lineage>
</organism>
<reference evidence="1" key="1">
    <citation type="journal article" date="2014" name="Int. J. Syst. Evol. Microbiol.">
        <title>Complete genome sequence of Corynebacterium casei LMG S-19264T (=DSM 44701T), isolated from a smear-ripened cheese.</title>
        <authorList>
            <consortium name="US DOE Joint Genome Institute (JGI-PGF)"/>
            <person name="Walter F."/>
            <person name="Albersmeier A."/>
            <person name="Kalinowski J."/>
            <person name="Ruckert C."/>
        </authorList>
    </citation>
    <scope>NUCLEOTIDE SEQUENCE</scope>
    <source>
        <strain evidence="1">JCM 3302</strain>
    </source>
</reference>
<dbReference type="SUPFAM" id="SSF53474">
    <property type="entry name" value="alpha/beta-Hydrolases"/>
    <property type="match status" value="1"/>
</dbReference>
<dbReference type="AlphaFoldDB" id="A0A919AHS8"/>
<dbReference type="GO" id="GO:0016747">
    <property type="term" value="F:acyltransferase activity, transferring groups other than amino-acyl groups"/>
    <property type="evidence" value="ECO:0007669"/>
    <property type="project" value="TreeGrafter"/>
</dbReference>
<name>A0A919AHS8_9ACTN</name>
<dbReference type="Pfam" id="PF00756">
    <property type="entry name" value="Esterase"/>
    <property type="match status" value="1"/>
</dbReference>
<dbReference type="Proteomes" id="UP000641386">
    <property type="component" value="Unassembled WGS sequence"/>
</dbReference>
<dbReference type="PANTHER" id="PTHR48098">
    <property type="entry name" value="ENTEROCHELIN ESTERASE-RELATED"/>
    <property type="match status" value="1"/>
</dbReference>